<evidence type="ECO:0000259" key="3">
    <source>
        <dbReference type="Pfam" id="PF13460"/>
    </source>
</evidence>
<dbReference type="InterPro" id="IPR016040">
    <property type="entry name" value="NAD(P)-bd_dom"/>
</dbReference>
<accession>A0ABQ4EK16</accession>
<organism evidence="4 5">
    <name type="scientific">Plantactinospora mayteni</name>
    <dbReference type="NCBI Taxonomy" id="566021"/>
    <lineage>
        <taxon>Bacteria</taxon>
        <taxon>Bacillati</taxon>
        <taxon>Actinomycetota</taxon>
        <taxon>Actinomycetes</taxon>
        <taxon>Micromonosporales</taxon>
        <taxon>Micromonosporaceae</taxon>
        <taxon>Plantactinospora</taxon>
    </lineage>
</organism>
<evidence type="ECO:0000313" key="4">
    <source>
        <dbReference type="EMBL" id="GIG95092.1"/>
    </source>
</evidence>
<protein>
    <submittedName>
        <fullName evidence="4">Nucleotide-diphosphate-sugar epimerase</fullName>
    </submittedName>
</protein>
<keyword evidence="1" id="KW-0602">Photosynthesis</keyword>
<dbReference type="Gene3D" id="3.40.50.720">
    <property type="entry name" value="NAD(P)-binding Rossmann-like Domain"/>
    <property type="match status" value="1"/>
</dbReference>
<proteinExistence type="predicted"/>
<dbReference type="PANTHER" id="PTHR47128">
    <property type="match status" value="1"/>
</dbReference>
<keyword evidence="2" id="KW-0604">Photosystem II</keyword>
<evidence type="ECO:0000256" key="2">
    <source>
        <dbReference type="ARBA" id="ARBA00023276"/>
    </source>
</evidence>
<evidence type="ECO:0000313" key="5">
    <source>
        <dbReference type="Proteomes" id="UP000621500"/>
    </source>
</evidence>
<dbReference type="InterPro" id="IPR036291">
    <property type="entry name" value="NAD(P)-bd_dom_sf"/>
</dbReference>
<keyword evidence="5" id="KW-1185">Reference proteome</keyword>
<reference evidence="4 5" key="1">
    <citation type="submission" date="2021-01" db="EMBL/GenBank/DDBJ databases">
        <title>Whole genome shotgun sequence of Plantactinospora mayteni NBRC 109088.</title>
        <authorList>
            <person name="Komaki H."/>
            <person name="Tamura T."/>
        </authorList>
    </citation>
    <scope>NUCLEOTIDE SEQUENCE [LARGE SCALE GENOMIC DNA]</scope>
    <source>
        <strain evidence="4 5">NBRC 109088</strain>
    </source>
</reference>
<dbReference type="RefSeq" id="WP_203856700.1">
    <property type="nucleotide sequence ID" value="NZ_BAAAZQ010000016.1"/>
</dbReference>
<dbReference type="Pfam" id="PF13460">
    <property type="entry name" value="NAD_binding_10"/>
    <property type="match status" value="1"/>
</dbReference>
<feature type="domain" description="NAD(P)-binding" evidence="3">
    <location>
        <begin position="38"/>
        <end position="167"/>
    </location>
</feature>
<comment type="caution">
    <text evidence="4">The sequence shown here is derived from an EMBL/GenBank/DDBJ whole genome shotgun (WGS) entry which is preliminary data.</text>
</comment>
<dbReference type="EMBL" id="BONX01000008">
    <property type="protein sequence ID" value="GIG95092.1"/>
    <property type="molecule type" value="Genomic_DNA"/>
</dbReference>
<dbReference type="PANTHER" id="PTHR47128:SF2">
    <property type="entry name" value="PROTEIN HIGH CHLOROPHYLL FLUORESCENCE PHENOTYPE 244, CHLOROPLASTIC"/>
    <property type="match status" value="1"/>
</dbReference>
<gene>
    <name evidence="4" type="ORF">Pma05_16650</name>
</gene>
<dbReference type="SUPFAM" id="SSF51735">
    <property type="entry name" value="NAD(P)-binding Rossmann-fold domains"/>
    <property type="match status" value="1"/>
</dbReference>
<name>A0ABQ4EK16_9ACTN</name>
<sequence length="291" mass="31599">MYRLIGFHATLGFLKKPASRFQGEEGAMTRPDTVLVTGGTGVLGRELVRRLQDRTEVRVLSRRPPQGPGFVQGDLETGDGLAAAVEDVDVIAHCASAADYRRPQRDVTQLRQLLDATGGARPHLVYVSIVGVDRVRFGFFQAKLDTERLVEDSGLPWTILRATEFHDLMLMYLSLLSKGPAAVVPRKSLLQPVDVGEVAERMAELVMGPAAGRVRELGGPKVESMAALMRAYLTAAQRRRPVIKIPLWGRLGAAFGVGGQLLTDGDRGTVTFADYLGARSDADGLLSHPYP</sequence>
<evidence type="ECO:0000256" key="1">
    <source>
        <dbReference type="ARBA" id="ARBA00022531"/>
    </source>
</evidence>
<dbReference type="Proteomes" id="UP000621500">
    <property type="component" value="Unassembled WGS sequence"/>
</dbReference>
<dbReference type="InterPro" id="IPR044256">
    <property type="entry name" value="HCF244-like"/>
</dbReference>